<gene>
    <name evidence="1" type="ORF">JAAARDRAFT_422459</name>
</gene>
<name>A0A067PFR9_9AGAM</name>
<dbReference type="Proteomes" id="UP000027265">
    <property type="component" value="Unassembled WGS sequence"/>
</dbReference>
<reference evidence="2" key="1">
    <citation type="journal article" date="2014" name="Proc. Natl. Acad. Sci. U.S.A.">
        <title>Extensive sampling of basidiomycete genomes demonstrates inadequacy of the white-rot/brown-rot paradigm for wood decay fungi.</title>
        <authorList>
            <person name="Riley R."/>
            <person name="Salamov A.A."/>
            <person name="Brown D.W."/>
            <person name="Nagy L.G."/>
            <person name="Floudas D."/>
            <person name="Held B.W."/>
            <person name="Levasseur A."/>
            <person name="Lombard V."/>
            <person name="Morin E."/>
            <person name="Otillar R."/>
            <person name="Lindquist E.A."/>
            <person name="Sun H."/>
            <person name="LaButti K.M."/>
            <person name="Schmutz J."/>
            <person name="Jabbour D."/>
            <person name="Luo H."/>
            <person name="Baker S.E."/>
            <person name="Pisabarro A.G."/>
            <person name="Walton J.D."/>
            <person name="Blanchette R.A."/>
            <person name="Henrissat B."/>
            <person name="Martin F."/>
            <person name="Cullen D."/>
            <person name="Hibbett D.S."/>
            <person name="Grigoriev I.V."/>
        </authorList>
    </citation>
    <scope>NUCLEOTIDE SEQUENCE [LARGE SCALE GENOMIC DNA]</scope>
    <source>
        <strain evidence="2">MUCL 33604</strain>
    </source>
</reference>
<sequence length="214" mass="23482">MTDTAPIELKLAELSVGDEEARVDPYITPISARAIIPNGVYIIRSSSKANLCLQLNTDDGTNSITASNRDTTYKNLNQQWLLTRQSDNSYRFMNRGRALEMAALLKTCGGDPGSVVGSSEDFFWMLTAFQDAFIIGDPNIAYVVNLTNGGTPTNRVVTLHLFDPDVCHVPFGHVSSVADYIDALESTGQTKLAFRLAERNGPRNPNPPRILLPH</sequence>
<dbReference type="HOGENOM" id="CLU_1289084_0_0_1"/>
<evidence type="ECO:0000313" key="1">
    <source>
        <dbReference type="EMBL" id="KDQ53758.1"/>
    </source>
</evidence>
<keyword evidence="2" id="KW-1185">Reference proteome</keyword>
<evidence type="ECO:0000313" key="2">
    <source>
        <dbReference type="Proteomes" id="UP000027265"/>
    </source>
</evidence>
<dbReference type="EMBL" id="KL197732">
    <property type="protein sequence ID" value="KDQ53758.1"/>
    <property type="molecule type" value="Genomic_DNA"/>
</dbReference>
<dbReference type="SUPFAM" id="SSF50370">
    <property type="entry name" value="Ricin B-like lectins"/>
    <property type="match status" value="1"/>
</dbReference>
<proteinExistence type="predicted"/>
<dbReference type="Gene3D" id="2.80.10.50">
    <property type="match status" value="1"/>
</dbReference>
<accession>A0A067PFR9</accession>
<dbReference type="AlphaFoldDB" id="A0A067PFR9"/>
<dbReference type="InterPro" id="IPR035992">
    <property type="entry name" value="Ricin_B-like_lectins"/>
</dbReference>
<organism evidence="1 2">
    <name type="scientific">Jaapia argillacea MUCL 33604</name>
    <dbReference type="NCBI Taxonomy" id="933084"/>
    <lineage>
        <taxon>Eukaryota</taxon>
        <taxon>Fungi</taxon>
        <taxon>Dikarya</taxon>
        <taxon>Basidiomycota</taxon>
        <taxon>Agaricomycotina</taxon>
        <taxon>Agaricomycetes</taxon>
        <taxon>Agaricomycetidae</taxon>
        <taxon>Jaapiales</taxon>
        <taxon>Jaapiaceae</taxon>
        <taxon>Jaapia</taxon>
    </lineage>
</organism>
<dbReference type="PROSITE" id="PS50231">
    <property type="entry name" value="RICIN_B_LECTIN"/>
    <property type="match status" value="1"/>
</dbReference>
<dbReference type="InParanoid" id="A0A067PFR9"/>
<protein>
    <submittedName>
        <fullName evidence="1">Uncharacterized protein</fullName>
    </submittedName>
</protein>